<dbReference type="RefSeq" id="WP_330132094.1">
    <property type="nucleotide sequence ID" value="NZ_JAUTXY010000002.1"/>
</dbReference>
<accession>A0ABU7L5K4</accession>
<comment type="caution">
    <text evidence="3">The sequence shown here is derived from an EMBL/GenBank/DDBJ whole genome shotgun (WGS) entry which is preliminary data.</text>
</comment>
<evidence type="ECO:0000256" key="1">
    <source>
        <dbReference type="SAM" id="MobiDB-lite"/>
    </source>
</evidence>
<gene>
    <name evidence="3" type="ORF">Q7514_04650</name>
</gene>
<feature type="region of interest" description="Disordered" evidence="1">
    <location>
        <begin position="35"/>
        <end position="72"/>
    </location>
</feature>
<evidence type="ECO:0000313" key="4">
    <source>
        <dbReference type="Proteomes" id="UP001336020"/>
    </source>
</evidence>
<dbReference type="EMBL" id="JAUTXY010000002">
    <property type="protein sequence ID" value="MEE2056813.1"/>
    <property type="molecule type" value="Genomic_DNA"/>
</dbReference>
<keyword evidence="4" id="KW-1185">Reference proteome</keyword>
<dbReference type="PROSITE" id="PS51257">
    <property type="entry name" value="PROKAR_LIPOPROTEIN"/>
    <property type="match status" value="1"/>
</dbReference>
<reference evidence="3 4" key="1">
    <citation type="submission" date="2023-07" db="EMBL/GenBank/DDBJ databases">
        <authorList>
            <person name="Girao M."/>
            <person name="Carvalho M.F."/>
        </authorList>
    </citation>
    <scope>NUCLEOTIDE SEQUENCE [LARGE SCALE GENOMIC DNA]</scope>
    <source>
        <strain evidence="3 4">YIM65754</strain>
    </source>
</reference>
<feature type="signal peptide" evidence="2">
    <location>
        <begin position="1"/>
        <end position="22"/>
    </location>
</feature>
<protein>
    <recommendedName>
        <fullName evidence="5">LppU protein</fullName>
    </recommendedName>
</protein>
<proteinExistence type="predicted"/>
<feature type="compositionally biased region" description="Low complexity" evidence="1">
    <location>
        <begin position="35"/>
        <end position="71"/>
    </location>
</feature>
<evidence type="ECO:0000256" key="2">
    <source>
        <dbReference type="SAM" id="SignalP"/>
    </source>
</evidence>
<keyword evidence="2" id="KW-0732">Signal</keyword>
<feature type="chain" id="PRO_5047495912" description="LppU protein" evidence="2">
    <location>
        <begin position="23"/>
        <end position="206"/>
    </location>
</feature>
<organism evidence="3 4">
    <name type="scientific">Rhodococcus artemisiae</name>
    <dbReference type="NCBI Taxonomy" id="714159"/>
    <lineage>
        <taxon>Bacteria</taxon>
        <taxon>Bacillati</taxon>
        <taxon>Actinomycetota</taxon>
        <taxon>Actinomycetes</taxon>
        <taxon>Mycobacteriales</taxon>
        <taxon>Nocardiaceae</taxon>
        <taxon>Rhodococcus</taxon>
    </lineage>
</organism>
<name>A0ABU7L5K4_9NOCA</name>
<evidence type="ECO:0000313" key="3">
    <source>
        <dbReference type="EMBL" id="MEE2056813.1"/>
    </source>
</evidence>
<dbReference type="Proteomes" id="UP001336020">
    <property type="component" value="Unassembled WGS sequence"/>
</dbReference>
<sequence>MITLRRAAGLAAAAVAAVSLIAGCSDDVELRAVPEAGSSATSTTESSTSPTTSRTTTTSAPSTTSGSPSASDLDLEVDAEVGDCVLLGGTVDDATIDEATCGSFDSNYLVVDIVTTSDECNSDQSYYESIRGNELGALCLDIDWQVDDCMDLGGEDPKRIDCSDTAIEGEKVTEILEGTTDVNECSISDSGFVYEEREMVVCSDSF</sequence>
<evidence type="ECO:0008006" key="5">
    <source>
        <dbReference type="Google" id="ProtNLM"/>
    </source>
</evidence>